<evidence type="ECO:0000256" key="7">
    <source>
        <dbReference type="ARBA" id="ARBA00023136"/>
    </source>
</evidence>
<accession>A0A5N3PAV6</accession>
<evidence type="ECO:0000256" key="3">
    <source>
        <dbReference type="ARBA" id="ARBA00022448"/>
    </source>
</evidence>
<dbReference type="CDD" id="cd06261">
    <property type="entry name" value="TM_PBP2"/>
    <property type="match status" value="1"/>
</dbReference>
<feature type="transmembrane region" description="Helical" evidence="8">
    <location>
        <begin position="236"/>
        <end position="260"/>
    </location>
</feature>
<dbReference type="PROSITE" id="PS50928">
    <property type="entry name" value="ABC_TM1"/>
    <property type="match status" value="1"/>
</dbReference>
<keyword evidence="5 8" id="KW-0812">Transmembrane</keyword>
<comment type="subcellular location">
    <subcellularLocation>
        <location evidence="1 8">Cell membrane</location>
        <topology evidence="1 8">Multi-pass membrane protein</topology>
    </subcellularLocation>
</comment>
<sequence length="323" mass="35600">MVSTALRRSSQAILRISIGPSQTPNASRRRSARAVLQKDAQRLSLLLLLTPFLLWILLLVVLPQLGIVGISLREKVGPRQFTFGLANYLAFVQEPIYWNTLLRTAVMSILVTFLALLVGFPVAYYIAKIAPYRSQTALFLLCLVPLWVSDLVRAFGWIVLLRETGLISGALQAIGIIKGPIELLYNDATVVVGLVYTVVLFMIVPLVSTLNGMDNSLLEAGHNLGGSRITVFRRIVVPYAMPGIVAGCIIVFMMTAGSYLTPILLGGKNSMWFTEQIYDQFITRYNWESGATFGVLLLAFTSFVVWLGLRLTGQKLATTVAKD</sequence>
<gene>
    <name evidence="10" type="ORF">FEZ63_12330</name>
</gene>
<evidence type="ECO:0000256" key="8">
    <source>
        <dbReference type="RuleBase" id="RU363032"/>
    </source>
</evidence>
<feature type="transmembrane region" description="Helical" evidence="8">
    <location>
        <begin position="188"/>
        <end position="207"/>
    </location>
</feature>
<keyword evidence="11" id="KW-1185">Reference proteome</keyword>
<feature type="domain" description="ABC transmembrane type-1" evidence="9">
    <location>
        <begin position="101"/>
        <end position="308"/>
    </location>
</feature>
<evidence type="ECO:0000313" key="11">
    <source>
        <dbReference type="Proteomes" id="UP000325684"/>
    </source>
</evidence>
<feature type="transmembrane region" description="Helical" evidence="8">
    <location>
        <begin position="105"/>
        <end position="126"/>
    </location>
</feature>
<dbReference type="GO" id="GO:0005886">
    <property type="term" value="C:plasma membrane"/>
    <property type="evidence" value="ECO:0007669"/>
    <property type="project" value="UniProtKB-SubCell"/>
</dbReference>
<dbReference type="SUPFAM" id="SSF161098">
    <property type="entry name" value="MetI-like"/>
    <property type="match status" value="1"/>
</dbReference>
<protein>
    <submittedName>
        <fullName evidence="10">ABC transporter permease</fullName>
    </submittedName>
</protein>
<dbReference type="InterPro" id="IPR000515">
    <property type="entry name" value="MetI-like"/>
</dbReference>
<evidence type="ECO:0000256" key="4">
    <source>
        <dbReference type="ARBA" id="ARBA00022475"/>
    </source>
</evidence>
<name>A0A5N3PAV6_9HYPH</name>
<dbReference type="PANTHER" id="PTHR42929:SF1">
    <property type="entry name" value="INNER MEMBRANE ABC TRANSPORTER PERMEASE PROTEIN YDCU-RELATED"/>
    <property type="match status" value="1"/>
</dbReference>
<evidence type="ECO:0000256" key="5">
    <source>
        <dbReference type="ARBA" id="ARBA00022692"/>
    </source>
</evidence>
<keyword evidence="4" id="KW-1003">Cell membrane</keyword>
<comment type="similarity">
    <text evidence="2">Belongs to the binding-protein-dependent transport system permease family. CysTW subfamily.</text>
</comment>
<dbReference type="Proteomes" id="UP000325684">
    <property type="component" value="Unassembled WGS sequence"/>
</dbReference>
<dbReference type="GO" id="GO:0055085">
    <property type="term" value="P:transmembrane transport"/>
    <property type="evidence" value="ECO:0007669"/>
    <property type="project" value="InterPro"/>
</dbReference>
<organism evidence="10 11">
    <name type="scientific">Microvirga brassicacearum</name>
    <dbReference type="NCBI Taxonomy" id="2580413"/>
    <lineage>
        <taxon>Bacteria</taxon>
        <taxon>Pseudomonadati</taxon>
        <taxon>Pseudomonadota</taxon>
        <taxon>Alphaproteobacteria</taxon>
        <taxon>Hyphomicrobiales</taxon>
        <taxon>Methylobacteriaceae</taxon>
        <taxon>Microvirga</taxon>
    </lineage>
</organism>
<feature type="transmembrane region" description="Helical" evidence="8">
    <location>
        <begin position="138"/>
        <end position="160"/>
    </location>
</feature>
<dbReference type="PANTHER" id="PTHR42929">
    <property type="entry name" value="INNER MEMBRANE ABC TRANSPORTER PERMEASE PROTEIN YDCU-RELATED-RELATED"/>
    <property type="match status" value="1"/>
</dbReference>
<dbReference type="OrthoDB" id="9807047at2"/>
<proteinExistence type="inferred from homology"/>
<dbReference type="InterPro" id="IPR035906">
    <property type="entry name" value="MetI-like_sf"/>
</dbReference>
<keyword evidence="3 8" id="KW-0813">Transport</keyword>
<feature type="transmembrane region" description="Helical" evidence="8">
    <location>
        <begin position="43"/>
        <end position="62"/>
    </location>
</feature>
<comment type="caution">
    <text evidence="10">The sequence shown here is derived from an EMBL/GenBank/DDBJ whole genome shotgun (WGS) entry which is preliminary data.</text>
</comment>
<evidence type="ECO:0000259" key="9">
    <source>
        <dbReference type="PROSITE" id="PS50928"/>
    </source>
</evidence>
<dbReference type="EMBL" id="VCMV01000015">
    <property type="protein sequence ID" value="KAB0266867.1"/>
    <property type="molecule type" value="Genomic_DNA"/>
</dbReference>
<reference evidence="10 11" key="1">
    <citation type="journal article" date="2019" name="Microorganisms">
        <title>Genome Insights into the Novel Species Microvirga brassicacearum, a Rapeseed Endophyte with Biotechnological Potential.</title>
        <authorList>
            <person name="Jimenez-Gomez A."/>
            <person name="Saati-Santamaria Z."/>
            <person name="Igual J.M."/>
            <person name="Rivas R."/>
            <person name="Mateos P.F."/>
            <person name="Garcia-Fraile P."/>
        </authorList>
    </citation>
    <scope>NUCLEOTIDE SEQUENCE [LARGE SCALE GENOMIC DNA]</scope>
    <source>
        <strain evidence="10 11">CDVBN77</strain>
    </source>
</reference>
<evidence type="ECO:0000256" key="6">
    <source>
        <dbReference type="ARBA" id="ARBA00022989"/>
    </source>
</evidence>
<keyword evidence="7 8" id="KW-0472">Membrane</keyword>
<evidence type="ECO:0000256" key="2">
    <source>
        <dbReference type="ARBA" id="ARBA00007069"/>
    </source>
</evidence>
<keyword evidence="6 8" id="KW-1133">Transmembrane helix</keyword>
<dbReference type="AlphaFoldDB" id="A0A5N3PAV6"/>
<evidence type="ECO:0000256" key="1">
    <source>
        <dbReference type="ARBA" id="ARBA00004651"/>
    </source>
</evidence>
<evidence type="ECO:0000313" key="10">
    <source>
        <dbReference type="EMBL" id="KAB0266867.1"/>
    </source>
</evidence>
<feature type="transmembrane region" description="Helical" evidence="8">
    <location>
        <begin position="291"/>
        <end position="309"/>
    </location>
</feature>
<dbReference type="Pfam" id="PF00528">
    <property type="entry name" value="BPD_transp_1"/>
    <property type="match status" value="1"/>
</dbReference>
<dbReference type="Gene3D" id="1.10.3720.10">
    <property type="entry name" value="MetI-like"/>
    <property type="match status" value="1"/>
</dbReference>